<evidence type="ECO:0000256" key="7">
    <source>
        <dbReference type="RuleBase" id="RU363059"/>
    </source>
</evidence>
<comment type="subcellular location">
    <subcellularLocation>
        <location evidence="1 7">Endoplasmic reticulum membrane</location>
        <topology evidence="1 7">Multi-pass membrane protein</topology>
    </subcellularLocation>
</comment>
<evidence type="ECO:0000256" key="6">
    <source>
        <dbReference type="ARBA" id="ARBA00023136"/>
    </source>
</evidence>
<evidence type="ECO:0000256" key="5">
    <source>
        <dbReference type="ARBA" id="ARBA00022989"/>
    </source>
</evidence>
<protein>
    <recommendedName>
        <fullName evidence="7">Derlin</fullName>
    </recommendedName>
</protein>
<keyword evidence="3 7" id="KW-0812">Transmembrane</keyword>
<dbReference type="Gene3D" id="1.20.1540.10">
    <property type="entry name" value="Rhomboid-like"/>
    <property type="match status" value="1"/>
</dbReference>
<keyword evidence="10" id="KW-1185">Reference proteome</keyword>
<dbReference type="SUPFAM" id="SSF144091">
    <property type="entry name" value="Rhomboid-like"/>
    <property type="match status" value="1"/>
</dbReference>
<accession>A0ABP1DNH1</accession>
<evidence type="ECO:0000256" key="3">
    <source>
        <dbReference type="ARBA" id="ARBA00022692"/>
    </source>
</evidence>
<proteinExistence type="inferred from homology"/>
<evidence type="ECO:0000256" key="1">
    <source>
        <dbReference type="ARBA" id="ARBA00004477"/>
    </source>
</evidence>
<dbReference type="InterPro" id="IPR007599">
    <property type="entry name" value="DER1"/>
</dbReference>
<dbReference type="PANTHER" id="PTHR11009">
    <property type="entry name" value="DER1-LIKE PROTEIN, DERLIN"/>
    <property type="match status" value="1"/>
</dbReference>
<feature type="transmembrane region" description="Helical" evidence="7">
    <location>
        <begin position="93"/>
        <end position="111"/>
    </location>
</feature>
<reference evidence="10" key="1">
    <citation type="submission" date="2024-04" db="EMBL/GenBank/DDBJ databases">
        <authorList>
            <person name="Shaw F."/>
            <person name="Minotto A."/>
        </authorList>
    </citation>
    <scope>NUCLEOTIDE SEQUENCE [LARGE SCALE GENOMIC DNA]</scope>
</reference>
<feature type="transmembrane region" description="Helical" evidence="7">
    <location>
        <begin position="51"/>
        <end position="73"/>
    </location>
</feature>
<feature type="transmembrane region" description="Helical" evidence="7">
    <location>
        <begin position="140"/>
        <end position="161"/>
    </location>
</feature>
<keyword evidence="4 7" id="KW-0256">Endoplasmic reticulum</keyword>
<keyword evidence="6 7" id="KW-0472">Membrane</keyword>
<name>A0ABP1DNH1_9APHY</name>
<evidence type="ECO:0000256" key="2">
    <source>
        <dbReference type="ARBA" id="ARBA00008917"/>
    </source>
</evidence>
<comment type="similarity">
    <text evidence="2 7">Belongs to the derlin family.</text>
</comment>
<sequence>MSFMDEIRKIPPVTRTLCGSLLVVSLPVMLHIVSPYKIIFVKELVTKKFEIWRVFTSFFLGGSGINFIFDLIMLYRNSDQLESNNYVARSADYAWQLLIAGAAILAMNIPLQSFVHTRPLLIALTYVSSRLAPPGTQTSIFGLISMPLIYFPYALIALDLIMGGPQAAASSVTGAVVGHLWWWGVWETRALERAGRAPVWLRSFVGNSDGPRPGSTGGSGSGVHVIPPRRVREEAAATTGGYRWGSGQRLGDS</sequence>
<dbReference type="InterPro" id="IPR035952">
    <property type="entry name" value="Rhomboid-like_sf"/>
</dbReference>
<dbReference type="EMBL" id="OZ037948">
    <property type="protein sequence ID" value="CAL1708628.1"/>
    <property type="molecule type" value="Genomic_DNA"/>
</dbReference>
<feature type="transmembrane region" description="Helical" evidence="7">
    <location>
        <begin position="167"/>
        <end position="186"/>
    </location>
</feature>
<evidence type="ECO:0000313" key="10">
    <source>
        <dbReference type="Proteomes" id="UP001497453"/>
    </source>
</evidence>
<dbReference type="Proteomes" id="UP001497453">
    <property type="component" value="Chromosome 5"/>
</dbReference>
<feature type="region of interest" description="Disordered" evidence="8">
    <location>
        <begin position="210"/>
        <end position="253"/>
    </location>
</feature>
<evidence type="ECO:0000256" key="4">
    <source>
        <dbReference type="ARBA" id="ARBA00022824"/>
    </source>
</evidence>
<dbReference type="Pfam" id="PF04511">
    <property type="entry name" value="DER1"/>
    <property type="match status" value="1"/>
</dbReference>
<gene>
    <name evidence="9" type="ORF">GFSPODELE1_LOCUS6944</name>
</gene>
<comment type="function">
    <text evidence="7">May be involved in the degradation of misfolded endoplasmic reticulum (ER) luminal proteins.</text>
</comment>
<evidence type="ECO:0000313" key="9">
    <source>
        <dbReference type="EMBL" id="CAL1708628.1"/>
    </source>
</evidence>
<organism evidence="9 10">
    <name type="scientific">Somion occarium</name>
    <dbReference type="NCBI Taxonomy" id="3059160"/>
    <lineage>
        <taxon>Eukaryota</taxon>
        <taxon>Fungi</taxon>
        <taxon>Dikarya</taxon>
        <taxon>Basidiomycota</taxon>
        <taxon>Agaricomycotina</taxon>
        <taxon>Agaricomycetes</taxon>
        <taxon>Polyporales</taxon>
        <taxon>Cerrenaceae</taxon>
        <taxon>Somion</taxon>
    </lineage>
</organism>
<keyword evidence="5 7" id="KW-1133">Transmembrane helix</keyword>
<evidence type="ECO:0000256" key="8">
    <source>
        <dbReference type="SAM" id="MobiDB-lite"/>
    </source>
</evidence>